<comment type="caution">
    <text evidence="1">The sequence shown here is derived from an EMBL/GenBank/DDBJ whole genome shotgun (WGS) entry which is preliminary data.</text>
</comment>
<dbReference type="EMBL" id="JH668358">
    <property type="protein sequence ID" value="KAG6448529.1"/>
    <property type="molecule type" value="Genomic_DNA"/>
</dbReference>
<proteinExistence type="predicted"/>
<dbReference type="PANTHER" id="PTHR23080:SF63">
    <property type="entry name" value="TICK TRANSPOSON"/>
    <property type="match status" value="1"/>
</dbReference>
<gene>
    <name evidence="1" type="ORF">O3G_MSEX005556</name>
</gene>
<evidence type="ECO:0000313" key="2">
    <source>
        <dbReference type="Proteomes" id="UP000791440"/>
    </source>
</evidence>
<evidence type="ECO:0000313" key="1">
    <source>
        <dbReference type="EMBL" id="KAG6448529.1"/>
    </source>
</evidence>
<reference evidence="1" key="1">
    <citation type="journal article" date="2016" name="Insect Biochem. Mol. Biol.">
        <title>Multifaceted biological insights from a draft genome sequence of the tobacco hornworm moth, Manduca sexta.</title>
        <authorList>
            <person name="Kanost M.R."/>
            <person name="Arrese E.L."/>
            <person name="Cao X."/>
            <person name="Chen Y.R."/>
            <person name="Chellapilla S."/>
            <person name="Goldsmith M.R."/>
            <person name="Grosse-Wilde E."/>
            <person name="Heckel D.G."/>
            <person name="Herndon N."/>
            <person name="Jiang H."/>
            <person name="Papanicolaou A."/>
            <person name="Qu J."/>
            <person name="Soulages J.L."/>
            <person name="Vogel H."/>
            <person name="Walters J."/>
            <person name="Waterhouse R.M."/>
            <person name="Ahn S.J."/>
            <person name="Almeida F.C."/>
            <person name="An C."/>
            <person name="Aqrawi P."/>
            <person name="Bretschneider A."/>
            <person name="Bryant W.B."/>
            <person name="Bucks S."/>
            <person name="Chao H."/>
            <person name="Chevignon G."/>
            <person name="Christen J.M."/>
            <person name="Clarke D.F."/>
            <person name="Dittmer N.T."/>
            <person name="Ferguson L.C.F."/>
            <person name="Garavelou S."/>
            <person name="Gordon K.H.J."/>
            <person name="Gunaratna R.T."/>
            <person name="Han Y."/>
            <person name="Hauser F."/>
            <person name="He Y."/>
            <person name="Heidel-Fischer H."/>
            <person name="Hirsh A."/>
            <person name="Hu Y."/>
            <person name="Jiang H."/>
            <person name="Kalra D."/>
            <person name="Klinner C."/>
            <person name="Konig C."/>
            <person name="Kovar C."/>
            <person name="Kroll A.R."/>
            <person name="Kuwar S.S."/>
            <person name="Lee S.L."/>
            <person name="Lehman R."/>
            <person name="Li K."/>
            <person name="Li Z."/>
            <person name="Liang H."/>
            <person name="Lovelace S."/>
            <person name="Lu Z."/>
            <person name="Mansfield J.H."/>
            <person name="McCulloch K.J."/>
            <person name="Mathew T."/>
            <person name="Morton B."/>
            <person name="Muzny D.M."/>
            <person name="Neunemann D."/>
            <person name="Ongeri F."/>
            <person name="Pauchet Y."/>
            <person name="Pu L.L."/>
            <person name="Pyrousis I."/>
            <person name="Rao X.J."/>
            <person name="Redding A."/>
            <person name="Roesel C."/>
            <person name="Sanchez-Gracia A."/>
            <person name="Schaack S."/>
            <person name="Shukla A."/>
            <person name="Tetreau G."/>
            <person name="Wang Y."/>
            <person name="Xiong G.H."/>
            <person name="Traut W."/>
            <person name="Walsh T.K."/>
            <person name="Worley K.C."/>
            <person name="Wu D."/>
            <person name="Wu W."/>
            <person name="Wu Y.Q."/>
            <person name="Zhang X."/>
            <person name="Zou Z."/>
            <person name="Zucker H."/>
            <person name="Briscoe A.D."/>
            <person name="Burmester T."/>
            <person name="Clem R.J."/>
            <person name="Feyereisen R."/>
            <person name="Grimmelikhuijzen C.J.P."/>
            <person name="Hamodrakas S.J."/>
            <person name="Hansson B.S."/>
            <person name="Huguet E."/>
            <person name="Jermiin L.S."/>
            <person name="Lan Q."/>
            <person name="Lehman H.K."/>
            <person name="Lorenzen M."/>
            <person name="Merzendorfer H."/>
            <person name="Michalopoulos I."/>
            <person name="Morton D.B."/>
            <person name="Muthukrishnan S."/>
            <person name="Oakeshott J.G."/>
            <person name="Palmer W."/>
            <person name="Park Y."/>
            <person name="Passarelli A.L."/>
            <person name="Rozas J."/>
            <person name="Schwartz L.M."/>
            <person name="Smith W."/>
            <person name="Southgate A."/>
            <person name="Vilcinskas A."/>
            <person name="Vogt R."/>
            <person name="Wang P."/>
            <person name="Werren J."/>
            <person name="Yu X.Q."/>
            <person name="Zhou J.J."/>
            <person name="Brown S.J."/>
            <person name="Scherer S.E."/>
            <person name="Richards S."/>
            <person name="Blissard G.W."/>
        </authorList>
    </citation>
    <scope>NUCLEOTIDE SEQUENCE</scope>
</reference>
<name>A0A921YZG9_MANSE</name>
<accession>A0A921YZG9</accession>
<dbReference type="PANTHER" id="PTHR23080">
    <property type="entry name" value="THAP DOMAIN PROTEIN"/>
    <property type="match status" value="1"/>
</dbReference>
<protein>
    <submittedName>
        <fullName evidence="1">Uncharacterized protein</fullName>
    </submittedName>
</protein>
<reference evidence="1" key="2">
    <citation type="submission" date="2020-12" db="EMBL/GenBank/DDBJ databases">
        <authorList>
            <person name="Kanost M."/>
        </authorList>
    </citation>
    <scope>NUCLEOTIDE SEQUENCE</scope>
</reference>
<sequence>MKGRPRLKSQLPPSLLGMMPSYQNIGDPKPSTSANSLMEVDISDTDPKSLVCIKVHKGVQAKPKTFDRTTYCTFSKSKNFPVLEEDIEMAEEVLPSTQGSTTSADISEILSETIVKTVNPGNCIFMLNIIANKPQSYLGLPKKYYWLIQYLEINLKIKSLHLIITLYKIKYNIPFSQISDMFEVLLITLWRIFPKTLCTLSKYFKQIIFPPSVYNVKSNLPPCLRTSRKYSKVYCIIDCFEISIEKPSNPITQALTWSQHKINIISPKFFSCNEY</sequence>
<dbReference type="Proteomes" id="UP000791440">
    <property type="component" value="Unassembled WGS sequence"/>
</dbReference>
<keyword evidence="2" id="KW-1185">Reference proteome</keyword>
<dbReference type="AlphaFoldDB" id="A0A921YZG9"/>
<organism evidence="1 2">
    <name type="scientific">Manduca sexta</name>
    <name type="common">Tobacco hawkmoth</name>
    <name type="synonym">Tobacco hornworm</name>
    <dbReference type="NCBI Taxonomy" id="7130"/>
    <lineage>
        <taxon>Eukaryota</taxon>
        <taxon>Metazoa</taxon>
        <taxon>Ecdysozoa</taxon>
        <taxon>Arthropoda</taxon>
        <taxon>Hexapoda</taxon>
        <taxon>Insecta</taxon>
        <taxon>Pterygota</taxon>
        <taxon>Neoptera</taxon>
        <taxon>Endopterygota</taxon>
        <taxon>Lepidoptera</taxon>
        <taxon>Glossata</taxon>
        <taxon>Ditrysia</taxon>
        <taxon>Bombycoidea</taxon>
        <taxon>Sphingidae</taxon>
        <taxon>Sphinginae</taxon>
        <taxon>Sphingini</taxon>
        <taxon>Manduca</taxon>
    </lineage>
</organism>